<feature type="compositionally biased region" description="Basic and acidic residues" evidence="1">
    <location>
        <begin position="79"/>
        <end position="89"/>
    </location>
</feature>
<accession>A0A427AH30</accession>
<comment type="caution">
    <text evidence="2">The sequence shown here is derived from an EMBL/GenBank/DDBJ whole genome shotgun (WGS) entry which is preliminary data.</text>
</comment>
<evidence type="ECO:0000313" key="2">
    <source>
        <dbReference type="EMBL" id="RRT75524.1"/>
    </source>
</evidence>
<name>A0A427AH30_ENSVE</name>
<evidence type="ECO:0000256" key="1">
    <source>
        <dbReference type="SAM" id="MobiDB-lite"/>
    </source>
</evidence>
<evidence type="ECO:0000313" key="3">
    <source>
        <dbReference type="Proteomes" id="UP000287651"/>
    </source>
</evidence>
<proteinExistence type="predicted"/>
<dbReference type="AlphaFoldDB" id="A0A427AH30"/>
<sequence>MNRSLRPQRSTRKVETRADVTLTTPRMTAFIRAAPRHSIGVTVRVAATTLTWLVKPMPTPSSRRAYDENLNVHGGGVDGRADEGKDSTKQQDRLASAIFLIMSGKKVWRNDSMAVIPPSYNSITTIRGIRCQENTASVP</sequence>
<reference evidence="2 3" key="1">
    <citation type="journal article" date="2014" name="Agronomy (Basel)">
        <title>A Draft Genome Sequence for Ensete ventricosum, the Drought-Tolerant Tree Against Hunger.</title>
        <authorList>
            <person name="Harrison J."/>
            <person name="Moore K.A."/>
            <person name="Paszkiewicz K."/>
            <person name="Jones T."/>
            <person name="Grant M."/>
            <person name="Ambacheew D."/>
            <person name="Muzemil S."/>
            <person name="Studholme D.J."/>
        </authorList>
    </citation>
    <scope>NUCLEOTIDE SEQUENCE [LARGE SCALE GENOMIC DNA]</scope>
</reference>
<protein>
    <submittedName>
        <fullName evidence="2">Uncharacterized protein</fullName>
    </submittedName>
</protein>
<dbReference type="Proteomes" id="UP000287651">
    <property type="component" value="Unassembled WGS sequence"/>
</dbReference>
<gene>
    <name evidence="2" type="ORF">B296_00000540</name>
</gene>
<feature type="region of interest" description="Disordered" evidence="1">
    <location>
        <begin position="61"/>
        <end position="89"/>
    </location>
</feature>
<organism evidence="2 3">
    <name type="scientific">Ensete ventricosum</name>
    <name type="common">Abyssinian banana</name>
    <name type="synonym">Musa ensete</name>
    <dbReference type="NCBI Taxonomy" id="4639"/>
    <lineage>
        <taxon>Eukaryota</taxon>
        <taxon>Viridiplantae</taxon>
        <taxon>Streptophyta</taxon>
        <taxon>Embryophyta</taxon>
        <taxon>Tracheophyta</taxon>
        <taxon>Spermatophyta</taxon>
        <taxon>Magnoliopsida</taxon>
        <taxon>Liliopsida</taxon>
        <taxon>Zingiberales</taxon>
        <taxon>Musaceae</taxon>
        <taxon>Ensete</taxon>
    </lineage>
</organism>
<dbReference type="EMBL" id="AMZH03002454">
    <property type="protein sequence ID" value="RRT75524.1"/>
    <property type="molecule type" value="Genomic_DNA"/>
</dbReference>